<proteinExistence type="predicted"/>
<dbReference type="Proteomes" id="UP000789702">
    <property type="component" value="Unassembled WGS sequence"/>
</dbReference>
<evidence type="ECO:0000313" key="2">
    <source>
        <dbReference type="Proteomes" id="UP000789702"/>
    </source>
</evidence>
<organism evidence="1 2">
    <name type="scientific">Dentiscutata heterogama</name>
    <dbReference type="NCBI Taxonomy" id="1316150"/>
    <lineage>
        <taxon>Eukaryota</taxon>
        <taxon>Fungi</taxon>
        <taxon>Fungi incertae sedis</taxon>
        <taxon>Mucoromycota</taxon>
        <taxon>Glomeromycotina</taxon>
        <taxon>Glomeromycetes</taxon>
        <taxon>Diversisporales</taxon>
        <taxon>Gigasporaceae</taxon>
        <taxon>Dentiscutata</taxon>
    </lineage>
</organism>
<keyword evidence="2" id="KW-1185">Reference proteome</keyword>
<gene>
    <name evidence="1" type="ORF">DHETER_LOCUS458</name>
</gene>
<evidence type="ECO:0000313" key="1">
    <source>
        <dbReference type="EMBL" id="CAG8444214.1"/>
    </source>
</evidence>
<accession>A0ACA9JZR8</accession>
<dbReference type="EMBL" id="CAJVPU010000224">
    <property type="protein sequence ID" value="CAG8444214.1"/>
    <property type="molecule type" value="Genomic_DNA"/>
</dbReference>
<sequence>MDSWYEVLTACDPSLNVVQSITAIAFDPYQELLWTGNDKGRVISHFGDNLQRYTSFRSHLSQVRQLLVSDSGVISLSPDSIRMTNRRGLVSNEDTTNLHCMAYTTIPNSEILAAGKQHNMLVINVARGSVVKKVESDNEIAVMRKSRLVCCGATSGEVILRDPNTFRVEHRIRAHTGTISDIDTSGNLLLTCGFSV</sequence>
<protein>
    <submittedName>
        <fullName evidence="1">7643_t:CDS:1</fullName>
    </submittedName>
</protein>
<name>A0ACA9JZR8_9GLOM</name>
<feature type="non-terminal residue" evidence="1">
    <location>
        <position position="196"/>
    </location>
</feature>
<reference evidence="1" key="1">
    <citation type="submission" date="2021-06" db="EMBL/GenBank/DDBJ databases">
        <authorList>
            <person name="Kallberg Y."/>
            <person name="Tangrot J."/>
            <person name="Rosling A."/>
        </authorList>
    </citation>
    <scope>NUCLEOTIDE SEQUENCE</scope>
    <source>
        <strain evidence="1">IL203A</strain>
    </source>
</reference>
<comment type="caution">
    <text evidence="1">The sequence shown here is derived from an EMBL/GenBank/DDBJ whole genome shotgun (WGS) entry which is preliminary data.</text>
</comment>